<feature type="transmembrane region" description="Helical" evidence="1">
    <location>
        <begin position="147"/>
        <end position="168"/>
    </location>
</feature>
<feature type="transmembrane region" description="Helical" evidence="1">
    <location>
        <begin position="49"/>
        <end position="67"/>
    </location>
</feature>
<feature type="transmembrane region" description="Helical" evidence="1">
    <location>
        <begin position="180"/>
        <end position="204"/>
    </location>
</feature>
<feature type="transmembrane region" description="Helical" evidence="1">
    <location>
        <begin position="115"/>
        <end position="135"/>
    </location>
</feature>
<dbReference type="RefSeq" id="WP_114117129.1">
    <property type="nucleotide sequence ID" value="NZ_BMHU01000004.1"/>
</dbReference>
<feature type="transmembrane region" description="Helical" evidence="1">
    <location>
        <begin position="88"/>
        <end position="109"/>
    </location>
</feature>
<keyword evidence="3" id="KW-1185">Reference proteome</keyword>
<accession>A0A367Y869</accession>
<name>A0A367Y869_9MICO</name>
<keyword evidence="1" id="KW-0472">Membrane</keyword>
<protein>
    <recommendedName>
        <fullName evidence="4">Copper oxidase</fullName>
    </recommendedName>
</protein>
<comment type="caution">
    <text evidence="2">The sequence shown here is derived from an EMBL/GenBank/DDBJ whole genome shotgun (WGS) entry which is preliminary data.</text>
</comment>
<sequence>MTLDIGPGAAPKAPGRGFWPMRDLPTVLWVIATVVAVVAQRAIPAPTWLMLHLLLLGAATQAILVWSQHFSFALLRARQTLADRRSQNARLGLANLGAVLVFVGVPAALWPATVAGAGVLVVAVVWHAASLVGRLRGSLTGRFGRTVWYYVVSAMFLAIGATLGAIIARGGSSHLVLAHAIVNVFGWIGITVAGTIVTLWPTILRTRAAENASRDAARALPWLAAGALVAATGAAIAQPIAWVSGLAAYLAGLALIGVSLWRAARQKPPRDFAALSVCAALVWWIAIVAVMAVSGVVDIASGAGVGGMSRLLRAAVPYLAAGFTAQVLVGALSYLIPVALGGGPSPVRIGTAAFNRFAWSRVAVANVALLACALPVPSAVRMVAAAAYLVAMASFLVVLTTAMRAQSRAKRAG</sequence>
<feature type="transmembrane region" description="Helical" evidence="1">
    <location>
        <begin position="26"/>
        <end position="43"/>
    </location>
</feature>
<dbReference type="Proteomes" id="UP000253508">
    <property type="component" value="Unassembled WGS sequence"/>
</dbReference>
<feature type="transmembrane region" description="Helical" evidence="1">
    <location>
        <begin position="216"/>
        <end position="236"/>
    </location>
</feature>
<proteinExistence type="predicted"/>
<feature type="transmembrane region" description="Helical" evidence="1">
    <location>
        <begin position="357"/>
        <end position="376"/>
    </location>
</feature>
<feature type="transmembrane region" description="Helical" evidence="1">
    <location>
        <begin position="242"/>
        <end position="261"/>
    </location>
</feature>
<keyword evidence="1" id="KW-0812">Transmembrane</keyword>
<feature type="transmembrane region" description="Helical" evidence="1">
    <location>
        <begin position="315"/>
        <end position="336"/>
    </location>
</feature>
<evidence type="ECO:0008006" key="4">
    <source>
        <dbReference type="Google" id="ProtNLM"/>
    </source>
</evidence>
<dbReference type="AlphaFoldDB" id="A0A367Y869"/>
<gene>
    <name evidence="2" type="ORF">DTO57_05360</name>
</gene>
<keyword evidence="1" id="KW-1133">Transmembrane helix</keyword>
<evidence type="ECO:0000313" key="3">
    <source>
        <dbReference type="Proteomes" id="UP000253508"/>
    </source>
</evidence>
<dbReference type="OrthoDB" id="345021at2"/>
<organism evidence="2 3">
    <name type="scientific">Microbacterium sorbitolivorans</name>
    <dbReference type="NCBI Taxonomy" id="1867410"/>
    <lineage>
        <taxon>Bacteria</taxon>
        <taxon>Bacillati</taxon>
        <taxon>Actinomycetota</taxon>
        <taxon>Actinomycetes</taxon>
        <taxon>Micrococcales</taxon>
        <taxon>Microbacteriaceae</taxon>
        <taxon>Microbacterium</taxon>
    </lineage>
</organism>
<evidence type="ECO:0000256" key="1">
    <source>
        <dbReference type="SAM" id="Phobius"/>
    </source>
</evidence>
<feature type="transmembrane region" description="Helical" evidence="1">
    <location>
        <begin position="382"/>
        <end position="402"/>
    </location>
</feature>
<evidence type="ECO:0000313" key="2">
    <source>
        <dbReference type="EMBL" id="RCK62028.1"/>
    </source>
</evidence>
<feature type="transmembrane region" description="Helical" evidence="1">
    <location>
        <begin position="273"/>
        <end position="295"/>
    </location>
</feature>
<dbReference type="EMBL" id="QORO01000001">
    <property type="protein sequence ID" value="RCK62028.1"/>
    <property type="molecule type" value="Genomic_DNA"/>
</dbReference>
<reference evidence="2 3" key="1">
    <citation type="submission" date="2018-07" db="EMBL/GenBank/DDBJ databases">
        <title>Microbacterium endoborsara sp. nov., a novel actinobacterium isolated from Borszczowia aralocaspica.</title>
        <authorList>
            <person name="An D."/>
        </authorList>
    </citation>
    <scope>NUCLEOTIDE SEQUENCE [LARGE SCALE GENOMIC DNA]</scope>
    <source>
        <strain evidence="2 3">C1.15228</strain>
    </source>
</reference>